<dbReference type="GO" id="GO:0001671">
    <property type="term" value="F:ATPase activator activity"/>
    <property type="evidence" value="ECO:0007669"/>
    <property type="project" value="InterPro"/>
</dbReference>
<dbReference type="InterPro" id="IPR009073">
    <property type="entry name" value="HscB_oligo_C"/>
</dbReference>
<dbReference type="EMBL" id="BLLF01000073">
    <property type="protein sequence ID" value="GFH07090.1"/>
    <property type="molecule type" value="Genomic_DNA"/>
</dbReference>
<dbReference type="GO" id="GO:0051087">
    <property type="term" value="F:protein-folding chaperone binding"/>
    <property type="evidence" value="ECO:0007669"/>
    <property type="project" value="InterPro"/>
</dbReference>
<evidence type="ECO:0000313" key="4">
    <source>
        <dbReference type="EMBL" id="GFH07090.1"/>
    </source>
</evidence>
<dbReference type="Proteomes" id="UP000485058">
    <property type="component" value="Unassembled WGS sequence"/>
</dbReference>
<comment type="caution">
    <text evidence="4">The sequence shown here is derived from an EMBL/GenBank/DDBJ whole genome shotgun (WGS) entry which is preliminary data.</text>
</comment>
<accession>A0A699YAA9</accession>
<keyword evidence="2" id="KW-0143">Chaperone</keyword>
<dbReference type="NCBIfam" id="TIGR00714">
    <property type="entry name" value="hscB"/>
    <property type="match status" value="1"/>
</dbReference>
<dbReference type="Pfam" id="PF07743">
    <property type="entry name" value="HSCB_C"/>
    <property type="match status" value="1"/>
</dbReference>
<evidence type="ECO:0000259" key="3">
    <source>
        <dbReference type="Pfam" id="PF07743"/>
    </source>
</evidence>
<dbReference type="SUPFAM" id="SSF46565">
    <property type="entry name" value="Chaperone J-domain"/>
    <property type="match status" value="1"/>
</dbReference>
<dbReference type="GO" id="GO:0051259">
    <property type="term" value="P:protein complex oligomerization"/>
    <property type="evidence" value="ECO:0007669"/>
    <property type="project" value="InterPro"/>
</dbReference>
<keyword evidence="5" id="KW-1185">Reference proteome</keyword>
<evidence type="ECO:0000256" key="2">
    <source>
        <dbReference type="ARBA" id="ARBA00023186"/>
    </source>
</evidence>
<organism evidence="4 5">
    <name type="scientific">Haematococcus lacustris</name>
    <name type="common">Green alga</name>
    <name type="synonym">Haematococcus pluvialis</name>
    <dbReference type="NCBI Taxonomy" id="44745"/>
    <lineage>
        <taxon>Eukaryota</taxon>
        <taxon>Viridiplantae</taxon>
        <taxon>Chlorophyta</taxon>
        <taxon>core chlorophytes</taxon>
        <taxon>Chlorophyceae</taxon>
        <taxon>CS clade</taxon>
        <taxon>Chlamydomonadales</taxon>
        <taxon>Haematococcaceae</taxon>
        <taxon>Haematococcus</taxon>
    </lineage>
</organism>
<dbReference type="SUPFAM" id="SSF47144">
    <property type="entry name" value="HSC20 (HSCB), C-terminal oligomerisation domain"/>
    <property type="match status" value="1"/>
</dbReference>
<reference evidence="4 5" key="1">
    <citation type="submission" date="2020-02" db="EMBL/GenBank/DDBJ databases">
        <title>Draft genome sequence of Haematococcus lacustris strain NIES-144.</title>
        <authorList>
            <person name="Morimoto D."/>
            <person name="Nakagawa S."/>
            <person name="Yoshida T."/>
            <person name="Sawayama S."/>
        </authorList>
    </citation>
    <scope>NUCLEOTIDE SEQUENCE [LARGE SCALE GENOMIC DNA]</scope>
    <source>
        <strain evidence="4 5">NIES-144</strain>
    </source>
</reference>
<dbReference type="InterPro" id="IPR036869">
    <property type="entry name" value="J_dom_sf"/>
</dbReference>
<dbReference type="GO" id="GO:0044571">
    <property type="term" value="P:[2Fe-2S] cluster assembly"/>
    <property type="evidence" value="ECO:0007669"/>
    <property type="project" value="InterPro"/>
</dbReference>
<dbReference type="PANTHER" id="PTHR14021">
    <property type="entry name" value="IRON-SULFUR CLUSTER CO-CHAPERONE PROTEIN HSCB"/>
    <property type="match status" value="1"/>
</dbReference>
<proteinExistence type="inferred from homology"/>
<dbReference type="Gene3D" id="1.10.287.110">
    <property type="entry name" value="DnaJ domain"/>
    <property type="match status" value="1"/>
</dbReference>
<sequence length="252" mass="27800">MGTIHAIIWNHGGPGVESRQDLLAAAVSRSHKPLSWQLPDYCLPVICNPHCSDCSRSVSNRCQVAGSLVVGGRLQYKLLQWSLHPDKVVSRKPDEQVIAAEQAALVNHAYTVLKKPLYRANYLLAQHGIMVGKQAEVTIDDQELLMEVLEAREEVDSTEDSSQLRALLAGNRDKQARVVAQLSAAFKAAALKEAASLTTQLTYLVRLEEDIVAKLPDWMVAEGGGPDELVAQPWRRPAHLQCNRAWKMSVPV</sequence>
<feature type="domain" description="Co-chaperone HscB C-terminal oligomerisation" evidence="3">
    <location>
        <begin position="141"/>
        <end position="211"/>
    </location>
</feature>
<dbReference type="Gene3D" id="1.20.1280.20">
    <property type="entry name" value="HscB, C-terminal domain"/>
    <property type="match status" value="1"/>
</dbReference>
<protein>
    <submittedName>
        <fullName evidence="4">Putative Co-chaperone protein hscB like protein</fullName>
    </submittedName>
</protein>
<evidence type="ECO:0000313" key="5">
    <source>
        <dbReference type="Proteomes" id="UP000485058"/>
    </source>
</evidence>
<dbReference type="InterPro" id="IPR036386">
    <property type="entry name" value="HscB_C_sf"/>
</dbReference>
<evidence type="ECO:0000256" key="1">
    <source>
        <dbReference type="ARBA" id="ARBA00010476"/>
    </source>
</evidence>
<dbReference type="InterPro" id="IPR004640">
    <property type="entry name" value="HscB"/>
</dbReference>
<gene>
    <name evidence="4" type="ORF">HaLaN_01842</name>
</gene>
<comment type="similarity">
    <text evidence="1">Belongs to the HscB family.</text>
</comment>
<dbReference type="PANTHER" id="PTHR14021:SF15">
    <property type="entry name" value="IRON-SULFUR CLUSTER CO-CHAPERONE PROTEIN HSCB"/>
    <property type="match status" value="1"/>
</dbReference>
<name>A0A699YAA9_HAELA</name>
<dbReference type="AlphaFoldDB" id="A0A699YAA9"/>